<organism evidence="3 4">
    <name type="scientific">Stigmatella ashevillensis</name>
    <dbReference type="NCBI Taxonomy" id="2995309"/>
    <lineage>
        <taxon>Bacteria</taxon>
        <taxon>Pseudomonadati</taxon>
        <taxon>Myxococcota</taxon>
        <taxon>Myxococcia</taxon>
        <taxon>Myxococcales</taxon>
        <taxon>Cystobacterineae</taxon>
        <taxon>Archangiaceae</taxon>
        <taxon>Stigmatella</taxon>
    </lineage>
</organism>
<protein>
    <submittedName>
        <fullName evidence="3">Glycosyltransferase family 4 protein</fullName>
    </submittedName>
</protein>
<sequence length="387" mass="42483">MSGPRVAPVTPRSEGTVLHVHSGNLYGGVESFLRTLAREQRGAAGPSHAFALCFEGRMSQELRETGASVTLLGGVRVSRPWTVWRARSALAELLRRERYTVAVCHSPWSQALFGPVVRASGLPLVFFQHDALEGKHWVERWARVTAPDLSISNSRFTAGTLRNLYPDRPWKVRYLPVAPPAPGSDSEERAKVRAELGTGEHEAVIIQACRMEAWKGHRLLLEALGRLRHVPGWGLWVAGGAQRPYEARYLAELEALATELGIRGRVRFLGQRSDVPRLLRAADIHCQPNLGPEPFGIAFIEALQARLPVVTTAMGGPLEIIDGSCGVLVAPRPEPLAEALRRLIEAPEERRRLGAAGPARARELCEPSVFFRGLAEDLQSLTSRGLS</sequence>
<feature type="domain" description="Glycosyl transferase family 1" evidence="1">
    <location>
        <begin position="190"/>
        <end position="358"/>
    </location>
</feature>
<evidence type="ECO:0000313" key="4">
    <source>
        <dbReference type="Proteomes" id="UP001221838"/>
    </source>
</evidence>
<dbReference type="EMBL" id="JAQNDM010000002">
    <property type="protein sequence ID" value="MDC0710315.1"/>
    <property type="molecule type" value="Genomic_DNA"/>
</dbReference>
<dbReference type="Pfam" id="PF00534">
    <property type="entry name" value="Glycos_transf_1"/>
    <property type="match status" value="1"/>
</dbReference>
<comment type="caution">
    <text evidence="3">The sequence shown here is derived from an EMBL/GenBank/DDBJ whole genome shotgun (WGS) entry which is preliminary data.</text>
</comment>
<proteinExistence type="predicted"/>
<evidence type="ECO:0000259" key="1">
    <source>
        <dbReference type="Pfam" id="PF00534"/>
    </source>
</evidence>
<dbReference type="RefSeq" id="WP_272139663.1">
    <property type="nucleotide sequence ID" value="NZ_JAQNDM010000002.1"/>
</dbReference>
<dbReference type="InterPro" id="IPR001296">
    <property type="entry name" value="Glyco_trans_1"/>
</dbReference>
<dbReference type="CDD" id="cd03801">
    <property type="entry name" value="GT4_PimA-like"/>
    <property type="match status" value="1"/>
</dbReference>
<dbReference type="PANTHER" id="PTHR12526:SF636">
    <property type="entry name" value="BLL3647 PROTEIN"/>
    <property type="match status" value="1"/>
</dbReference>
<dbReference type="InterPro" id="IPR028098">
    <property type="entry name" value="Glyco_trans_4-like_N"/>
</dbReference>
<dbReference type="PANTHER" id="PTHR12526">
    <property type="entry name" value="GLYCOSYLTRANSFERASE"/>
    <property type="match status" value="1"/>
</dbReference>
<accession>A0ABT5DB27</accession>
<dbReference type="Gene3D" id="3.40.50.2000">
    <property type="entry name" value="Glycogen Phosphorylase B"/>
    <property type="match status" value="2"/>
</dbReference>
<dbReference type="Proteomes" id="UP001221838">
    <property type="component" value="Unassembled WGS sequence"/>
</dbReference>
<evidence type="ECO:0000259" key="2">
    <source>
        <dbReference type="Pfam" id="PF13439"/>
    </source>
</evidence>
<dbReference type="SUPFAM" id="SSF53756">
    <property type="entry name" value="UDP-Glycosyltransferase/glycogen phosphorylase"/>
    <property type="match status" value="1"/>
</dbReference>
<reference evidence="3 4" key="1">
    <citation type="submission" date="2022-11" db="EMBL/GenBank/DDBJ databases">
        <title>Minimal conservation of predation-associated metabolite biosynthetic gene clusters underscores biosynthetic potential of Myxococcota including descriptions for ten novel species: Archangium lansinium sp. nov., Myxococcus landrumus sp. nov., Nannocystis bai.</title>
        <authorList>
            <person name="Ahearne A."/>
            <person name="Stevens C."/>
            <person name="Dowd S."/>
        </authorList>
    </citation>
    <scope>NUCLEOTIDE SEQUENCE [LARGE SCALE GENOMIC DNA]</scope>
    <source>
        <strain evidence="3 4">NCWAL01</strain>
    </source>
</reference>
<gene>
    <name evidence="3" type="ORF">POL68_17700</name>
</gene>
<evidence type="ECO:0000313" key="3">
    <source>
        <dbReference type="EMBL" id="MDC0710315.1"/>
    </source>
</evidence>
<keyword evidence="4" id="KW-1185">Reference proteome</keyword>
<name>A0ABT5DB27_9BACT</name>
<feature type="domain" description="Glycosyltransferase subfamily 4-like N-terminal" evidence="2">
    <location>
        <begin position="26"/>
        <end position="176"/>
    </location>
</feature>
<dbReference type="Pfam" id="PF13439">
    <property type="entry name" value="Glyco_transf_4"/>
    <property type="match status" value="1"/>
</dbReference>